<dbReference type="Proteomes" id="UP000469949">
    <property type="component" value="Unassembled WGS sequence"/>
</dbReference>
<gene>
    <name evidence="2" type="ORF">F8B43_3422</name>
</gene>
<evidence type="ECO:0000313" key="2">
    <source>
        <dbReference type="EMBL" id="KAB7784067.1"/>
    </source>
</evidence>
<organism evidence="2 3">
    <name type="scientific">Methylorubrum populi</name>
    <dbReference type="NCBI Taxonomy" id="223967"/>
    <lineage>
        <taxon>Bacteria</taxon>
        <taxon>Pseudomonadati</taxon>
        <taxon>Pseudomonadota</taxon>
        <taxon>Alphaproteobacteria</taxon>
        <taxon>Hyphomicrobiales</taxon>
        <taxon>Methylobacteriaceae</taxon>
        <taxon>Methylorubrum</taxon>
    </lineage>
</organism>
<reference evidence="2 3" key="1">
    <citation type="submission" date="2019-10" db="EMBL/GenBank/DDBJ databases">
        <title>Draft Genome Sequence of the Caffeine Degrading Methylotroph Methylorubrum populi PINKEL.</title>
        <authorList>
            <person name="Dawson S.C."/>
            <person name="Zhang X."/>
            <person name="Wright M.E."/>
            <person name="Sharma G."/>
            <person name="Langner J.T."/>
            <person name="Ditty J.L."/>
            <person name="Subuyuj G.A."/>
        </authorList>
    </citation>
    <scope>NUCLEOTIDE SEQUENCE [LARGE SCALE GENOMIC DNA]</scope>
    <source>
        <strain evidence="2 3">Pinkel</strain>
    </source>
</reference>
<dbReference type="RefSeq" id="WP_152277737.1">
    <property type="nucleotide sequence ID" value="NZ_WEKV01000013.1"/>
</dbReference>
<sequence length="389" mass="43145">MAKSVPAFINPAILAWARDQARLSPEAAAKAIAISVEKLLAAENGDAQLTFPQFLAAANVYKRAPSLFYLNEPPAGFQPIQDFRKLAEAEPGAFTPDLTAVIRQAQERRDLALELHNDLGEPAAEFTFSATLNDDEEALGARIRSFLDVTATEQQAWRAKAFDHWRAKIEARDVLVFLIPGLPLREMRGVAIAESRLPLILINSKDRTNGRTFTLLHEFCHLAVRASGVSGFGTDERRADAARVEQFCNAVAAAALVPKDWLLSETLVARKGSEKTWADDELAALAVRFGVSREVVLRRLLTLGRTTKAFYDSRRPAFQKEYDDLDSKKSTGGPPRHLVVLSQLGRSYAQLVFQGYYDRRLTLRDVSNYLNMQVKSVPAMEQATFGLKG</sequence>
<dbReference type="InterPro" id="IPR052345">
    <property type="entry name" value="Rad_response_metalloprotease"/>
</dbReference>
<proteinExistence type="predicted"/>
<comment type="caution">
    <text evidence="2">The sequence shown here is derived from an EMBL/GenBank/DDBJ whole genome shotgun (WGS) entry which is preliminary data.</text>
</comment>
<dbReference type="InterPro" id="IPR010359">
    <property type="entry name" value="IrrE_HExxH"/>
</dbReference>
<accession>A0A833J5L3</accession>
<dbReference type="Pfam" id="PF06114">
    <property type="entry name" value="Peptidase_M78"/>
    <property type="match status" value="1"/>
</dbReference>
<evidence type="ECO:0000313" key="3">
    <source>
        <dbReference type="Proteomes" id="UP000469949"/>
    </source>
</evidence>
<protein>
    <recommendedName>
        <fullName evidence="1">IrrE N-terminal-like domain-containing protein</fullName>
    </recommendedName>
</protein>
<dbReference type="AlphaFoldDB" id="A0A833J5L3"/>
<feature type="domain" description="IrrE N-terminal-like" evidence="1">
    <location>
        <begin position="197"/>
        <end position="300"/>
    </location>
</feature>
<dbReference type="PANTHER" id="PTHR43236">
    <property type="entry name" value="ANTITOXIN HIGA1"/>
    <property type="match status" value="1"/>
</dbReference>
<evidence type="ECO:0000259" key="1">
    <source>
        <dbReference type="Pfam" id="PF06114"/>
    </source>
</evidence>
<dbReference type="PANTHER" id="PTHR43236:SF2">
    <property type="entry name" value="BLL0069 PROTEIN"/>
    <property type="match status" value="1"/>
</dbReference>
<dbReference type="Gene3D" id="1.10.10.2910">
    <property type="match status" value="1"/>
</dbReference>
<name>A0A833J5L3_9HYPH</name>
<dbReference type="EMBL" id="WEKV01000013">
    <property type="protein sequence ID" value="KAB7784067.1"/>
    <property type="molecule type" value="Genomic_DNA"/>
</dbReference>